<reference evidence="1 2" key="1">
    <citation type="journal article" date="2001" name="Nature">
        <title>The highly reduced genome of an enslaved algal nucleus.</title>
        <authorList>
            <person name="Douglas S."/>
            <person name="Zauner S."/>
            <person name="Fraunholz M."/>
            <person name="Beaton M."/>
            <person name="Penny S."/>
            <person name="Deng L."/>
            <person name="Wu X."/>
            <person name="Reith M."/>
            <person name="Cavalier-Smith T."/>
            <person name="Maier U."/>
        </authorList>
    </citation>
    <scope>NUCLEOTIDE SEQUENCE [LARGE SCALE GENOMIC DNA]</scope>
</reference>
<evidence type="ECO:0000313" key="2">
    <source>
        <dbReference type="Proteomes" id="UP000242167"/>
    </source>
</evidence>
<sequence>MFTFISNVLNFKVNVNENFKSLNYCSHILKISSKENVDYVKMNKLPIQIDYNSIIKKFSNEKYENILSFVKINREFFSYQLLVQLTFLKIKLENEYDEFNQIASFYKLRSHINKSINYIDRNINNFILKSEKIIKTMVDNESIDYIEIIGDIELNRISVNAFWIVITSAIIAWEEKIKNESYIDQKTYLRLLDIKKNLFQSIEHSLLISHELKILDAKLFSKDVNHNIEISDIEGIRLLITIAERLQISSYGVLVRRLKLILDEVNPKYYGFKFNELTNNSGFLNIKKTDVPSRLSNIKIK</sequence>
<accession>Q98SA9</accession>
<proteinExistence type="predicted"/>
<name>Q98SA9_GUITH</name>
<dbReference type="AlphaFoldDB" id="Q98SA9"/>
<evidence type="ECO:0000313" key="1">
    <source>
        <dbReference type="EMBL" id="AAK39674.1"/>
    </source>
</evidence>
<dbReference type="PIR" id="E90122">
    <property type="entry name" value="E90122"/>
</dbReference>
<dbReference type="EMBL" id="AF083031">
    <property type="protein sequence ID" value="AAK39674.1"/>
    <property type="molecule type" value="Genomic_DNA"/>
</dbReference>
<geneLocation type="nucleomorph" evidence="1"/>
<keyword evidence="1" id="KW-0542">Nucleomorph</keyword>
<protein>
    <submittedName>
        <fullName evidence="1">Uncharacterized protein</fullName>
    </submittedName>
</protein>
<dbReference type="GeneID" id="857147"/>
<organism evidence="1 2">
    <name type="scientific">Guillardia theta</name>
    <name type="common">Cryptophyte</name>
    <name type="synonym">Cryptomonas phi</name>
    <dbReference type="NCBI Taxonomy" id="55529"/>
    <lineage>
        <taxon>Eukaryota</taxon>
        <taxon>Cryptophyceae</taxon>
        <taxon>Pyrenomonadales</taxon>
        <taxon>Geminigeraceae</taxon>
        <taxon>Guillardia</taxon>
    </lineage>
</organism>
<dbReference type="Proteomes" id="UP000242167">
    <property type="component" value="Nucleomorph 3"/>
</dbReference>
<dbReference type="RefSeq" id="XP_001713365.1">
    <property type="nucleotide sequence ID" value="XM_001713313.1"/>
</dbReference>
<gene>
    <name evidence="1" type="primary">orf301</name>
</gene>